<feature type="domain" description="CCHC-type" evidence="2">
    <location>
        <begin position="304"/>
        <end position="319"/>
    </location>
</feature>
<dbReference type="InterPro" id="IPR001878">
    <property type="entry name" value="Znf_CCHC"/>
</dbReference>
<evidence type="ECO:0000259" key="2">
    <source>
        <dbReference type="PROSITE" id="PS50158"/>
    </source>
</evidence>
<dbReference type="SUPFAM" id="SSF57756">
    <property type="entry name" value="Retrovirus zinc finger-like domains"/>
    <property type="match status" value="1"/>
</dbReference>
<organism evidence="3 4">
    <name type="scientific">Curvularia clavata</name>
    <dbReference type="NCBI Taxonomy" id="95742"/>
    <lineage>
        <taxon>Eukaryota</taxon>
        <taxon>Fungi</taxon>
        <taxon>Dikarya</taxon>
        <taxon>Ascomycota</taxon>
        <taxon>Pezizomycotina</taxon>
        <taxon>Dothideomycetes</taxon>
        <taxon>Pleosporomycetidae</taxon>
        <taxon>Pleosporales</taxon>
        <taxon>Pleosporineae</taxon>
        <taxon>Pleosporaceae</taxon>
        <taxon>Curvularia</taxon>
    </lineage>
</organism>
<evidence type="ECO:0000313" key="3">
    <source>
        <dbReference type="EMBL" id="USP82189.1"/>
    </source>
</evidence>
<dbReference type="OrthoDB" id="3689183at2759"/>
<dbReference type="GO" id="GO:0008270">
    <property type="term" value="F:zinc ion binding"/>
    <property type="evidence" value="ECO:0007669"/>
    <property type="project" value="UniProtKB-KW"/>
</dbReference>
<evidence type="ECO:0000256" key="1">
    <source>
        <dbReference type="PROSITE-ProRule" id="PRU00047"/>
    </source>
</evidence>
<dbReference type="AlphaFoldDB" id="A0A9Q8ZIN6"/>
<protein>
    <recommendedName>
        <fullName evidence="2">CCHC-type domain-containing protein</fullName>
    </recommendedName>
</protein>
<dbReference type="PANTHER" id="PTHR15503:SF22">
    <property type="entry name" value="TRANSPOSON TY3-I GAG POLYPROTEIN"/>
    <property type="match status" value="1"/>
</dbReference>
<gene>
    <name evidence="3" type="ORF">yc1106_09463</name>
</gene>
<dbReference type="PANTHER" id="PTHR15503">
    <property type="entry name" value="LDOC1 RELATED"/>
    <property type="match status" value="1"/>
</dbReference>
<dbReference type="Gene3D" id="4.10.60.10">
    <property type="entry name" value="Zinc finger, CCHC-type"/>
    <property type="match status" value="1"/>
</dbReference>
<dbReference type="VEuPathDB" id="FungiDB:yc1106_09463"/>
<name>A0A9Q8ZIN6_CURCL</name>
<dbReference type="Pfam" id="PF00098">
    <property type="entry name" value="zf-CCHC"/>
    <property type="match status" value="1"/>
</dbReference>
<evidence type="ECO:0000313" key="4">
    <source>
        <dbReference type="Proteomes" id="UP001056012"/>
    </source>
</evidence>
<keyword evidence="1" id="KW-0479">Metal-binding</keyword>
<keyword evidence="1" id="KW-0863">Zinc-finger</keyword>
<dbReference type="Pfam" id="PF19259">
    <property type="entry name" value="Ty3_capsid"/>
    <property type="match status" value="1"/>
</dbReference>
<dbReference type="InterPro" id="IPR036875">
    <property type="entry name" value="Znf_CCHC_sf"/>
</dbReference>
<dbReference type="GO" id="GO:0003676">
    <property type="term" value="F:nucleic acid binding"/>
    <property type="evidence" value="ECO:0007669"/>
    <property type="project" value="InterPro"/>
</dbReference>
<dbReference type="InterPro" id="IPR032567">
    <property type="entry name" value="RTL1-rel"/>
</dbReference>
<keyword evidence="1" id="KW-0862">Zinc</keyword>
<proteinExistence type="predicted"/>
<accession>A0A9Q8ZIN6</accession>
<reference evidence="3" key="1">
    <citation type="submission" date="2021-12" db="EMBL/GenBank/DDBJ databases">
        <title>Curvularia clavata genome.</title>
        <authorList>
            <person name="Cao Y."/>
        </authorList>
    </citation>
    <scope>NUCLEOTIDE SEQUENCE</scope>
    <source>
        <strain evidence="3">Yc1106</strain>
    </source>
</reference>
<dbReference type="InterPro" id="IPR045358">
    <property type="entry name" value="Ty3_capsid"/>
</dbReference>
<keyword evidence="4" id="KW-1185">Reference proteome</keyword>
<dbReference type="EMBL" id="CP089280">
    <property type="protein sequence ID" value="USP82189.1"/>
    <property type="molecule type" value="Genomic_DNA"/>
</dbReference>
<dbReference type="Proteomes" id="UP001056012">
    <property type="component" value="Chromosome 7"/>
</dbReference>
<sequence length="592" mass="69098">MLVPSDEESNSDEELTAITWSEIKRLKRHFKKQDRQMDELWSIVMQLTSQLMATRNEKMAPKPKMAPPEKYEGGRLELGTFLTNIDIYCEFNNVPNDQEKILMANLHMKGRAATWMKPYVEDFLASPDTYGTRAATQALFWNWVSFKQEMRRVFGETNEERQAARAMSRLRQTTSVSAYTTAFRQLQQRISSWGEGAFMDAYERGLKEIIKDNMIDWDQPKTMQELVELATRIDNRLWNGAQQKARLQPTTANMKKHRNRTDKDGDTYMTDKFQIKVKNKKSQGTNQDNISKKERQKRYDNKACLRCGAMGHFRRDCPKNEVRQTAVMADMGNFRTSELEPIVNTKDDVSDIAVYDETRLPGREHYVKLPQPIQMEEIGSWDDPQDVEGVLYEVGALQQLAQMQYWVCGDTKHLANDCTRLGRIGTTGYNTQNAIYQAPNQQPYLEEELAEAFDQELSQKSTCTRYKHLHWVDCKQRRYSPTPCTNMTKQLSLNDHYDGNEYSWYKSHEEEALKTLFKDGNYKRWSVQEIYHAAEQALPLLSKRDLSNVIDLLQKSIMSRKKVSLRFRSAPKRSQMGHAYWTDMMQRICKLA</sequence>
<dbReference type="SMART" id="SM00343">
    <property type="entry name" value="ZnF_C2HC"/>
    <property type="match status" value="2"/>
</dbReference>
<dbReference type="PROSITE" id="PS50158">
    <property type="entry name" value="ZF_CCHC"/>
    <property type="match status" value="1"/>
</dbReference>